<dbReference type="EMBL" id="UINC01013946">
    <property type="protein sequence ID" value="SVA59845.1"/>
    <property type="molecule type" value="Genomic_DNA"/>
</dbReference>
<dbReference type="Gene3D" id="3.40.50.280">
    <property type="entry name" value="Cobalamin-binding domain"/>
    <property type="match status" value="1"/>
</dbReference>
<dbReference type="GO" id="GO:0003824">
    <property type="term" value="F:catalytic activity"/>
    <property type="evidence" value="ECO:0007669"/>
    <property type="project" value="InterPro"/>
</dbReference>
<dbReference type="InterPro" id="IPR006158">
    <property type="entry name" value="Cobalamin-bd"/>
</dbReference>
<dbReference type="SUPFAM" id="SSF102114">
    <property type="entry name" value="Radical SAM enzymes"/>
    <property type="match status" value="1"/>
</dbReference>
<feature type="domain" description="B12-binding" evidence="6">
    <location>
        <begin position="6"/>
        <end position="139"/>
    </location>
</feature>
<gene>
    <name evidence="7" type="ORF">METZ01_LOCUS112699</name>
</gene>
<accession>A0A381X520</accession>
<proteinExistence type="predicted"/>
<dbReference type="SFLD" id="SFLDS00029">
    <property type="entry name" value="Radical_SAM"/>
    <property type="match status" value="1"/>
</dbReference>
<evidence type="ECO:0000256" key="1">
    <source>
        <dbReference type="ARBA" id="ARBA00001966"/>
    </source>
</evidence>
<dbReference type="InterPro" id="IPR051198">
    <property type="entry name" value="BchE-like"/>
</dbReference>
<dbReference type="PANTHER" id="PTHR43409">
    <property type="entry name" value="ANAEROBIC MAGNESIUM-PROTOPORPHYRIN IX MONOMETHYL ESTER CYCLASE-RELATED"/>
    <property type="match status" value="1"/>
</dbReference>
<dbReference type="PANTHER" id="PTHR43409:SF7">
    <property type="entry name" value="BLL1977 PROTEIN"/>
    <property type="match status" value="1"/>
</dbReference>
<evidence type="ECO:0000256" key="5">
    <source>
        <dbReference type="ARBA" id="ARBA00023014"/>
    </source>
</evidence>
<keyword evidence="4" id="KW-0408">Iron</keyword>
<evidence type="ECO:0000256" key="2">
    <source>
        <dbReference type="ARBA" id="ARBA00022691"/>
    </source>
</evidence>
<dbReference type="Pfam" id="PF02310">
    <property type="entry name" value="B12-binding"/>
    <property type="match status" value="1"/>
</dbReference>
<dbReference type="PROSITE" id="PS51332">
    <property type="entry name" value="B12_BINDING"/>
    <property type="match status" value="1"/>
</dbReference>
<dbReference type="AlphaFoldDB" id="A0A381X520"/>
<evidence type="ECO:0000259" key="6">
    <source>
        <dbReference type="PROSITE" id="PS51332"/>
    </source>
</evidence>
<dbReference type="GO" id="GO:0031419">
    <property type="term" value="F:cobalamin binding"/>
    <property type="evidence" value="ECO:0007669"/>
    <property type="project" value="InterPro"/>
</dbReference>
<name>A0A381X520_9ZZZZ</name>
<dbReference type="CDD" id="cd02068">
    <property type="entry name" value="radical_SAM_B12_BD"/>
    <property type="match status" value="1"/>
</dbReference>
<dbReference type="GO" id="GO:0051536">
    <property type="term" value="F:iron-sulfur cluster binding"/>
    <property type="evidence" value="ECO:0007669"/>
    <property type="project" value="UniProtKB-KW"/>
</dbReference>
<feature type="non-terminal residue" evidence="7">
    <location>
        <position position="200"/>
    </location>
</feature>
<organism evidence="7">
    <name type="scientific">marine metagenome</name>
    <dbReference type="NCBI Taxonomy" id="408172"/>
    <lineage>
        <taxon>unclassified sequences</taxon>
        <taxon>metagenomes</taxon>
        <taxon>ecological metagenomes</taxon>
    </lineage>
</organism>
<dbReference type="GO" id="GO:0046872">
    <property type="term" value="F:metal ion binding"/>
    <property type="evidence" value="ECO:0007669"/>
    <property type="project" value="UniProtKB-KW"/>
</dbReference>
<keyword evidence="3" id="KW-0479">Metal-binding</keyword>
<protein>
    <recommendedName>
        <fullName evidence="6">B12-binding domain-containing protein</fullName>
    </recommendedName>
</protein>
<reference evidence="7" key="1">
    <citation type="submission" date="2018-05" db="EMBL/GenBank/DDBJ databases">
        <authorList>
            <person name="Lanie J.A."/>
            <person name="Ng W.-L."/>
            <person name="Kazmierczak K.M."/>
            <person name="Andrzejewski T.M."/>
            <person name="Davidsen T.M."/>
            <person name="Wayne K.J."/>
            <person name="Tettelin H."/>
            <person name="Glass J.I."/>
            <person name="Rusch D."/>
            <person name="Podicherti R."/>
            <person name="Tsui H.-C.T."/>
            <person name="Winkler M.E."/>
        </authorList>
    </citation>
    <scope>NUCLEOTIDE SEQUENCE</scope>
</reference>
<keyword evidence="5" id="KW-0411">Iron-sulfur</keyword>
<evidence type="ECO:0000313" key="7">
    <source>
        <dbReference type="EMBL" id="SVA59845.1"/>
    </source>
</evidence>
<dbReference type="SFLD" id="SFLDG01082">
    <property type="entry name" value="B12-binding_domain_containing"/>
    <property type="match status" value="1"/>
</dbReference>
<comment type="cofactor">
    <cofactor evidence="1">
        <name>[4Fe-4S] cluster</name>
        <dbReference type="ChEBI" id="CHEBI:49883"/>
    </cofactor>
</comment>
<dbReference type="InterPro" id="IPR007197">
    <property type="entry name" value="rSAM"/>
</dbReference>
<evidence type="ECO:0000256" key="4">
    <source>
        <dbReference type="ARBA" id="ARBA00023004"/>
    </source>
</evidence>
<sequence length="200" mass="21938">MSGVRVRTPELAELGVTLPQFVNRGKVVASLPSLGLLTVAALTPDDVEVVYREIQDVKPEDELEMYDLVGISSFSAQIDEAYGLADRYRAAGVPVVLGGLHVTLMPDEAAQHADAVILNGAEGAWPSLVEDFRRGEMQSRYEGLRSGVFKTPSYVHPRFDLLRGRLYNRVTVQTSRGCPLNCEFCAASLRITSAFQQKPL</sequence>
<evidence type="ECO:0000256" key="3">
    <source>
        <dbReference type="ARBA" id="ARBA00022723"/>
    </source>
</evidence>
<dbReference type="GO" id="GO:0005829">
    <property type="term" value="C:cytosol"/>
    <property type="evidence" value="ECO:0007669"/>
    <property type="project" value="TreeGrafter"/>
</dbReference>
<dbReference type="InterPro" id="IPR058240">
    <property type="entry name" value="rSAM_sf"/>
</dbReference>
<keyword evidence="2" id="KW-0949">S-adenosyl-L-methionine</keyword>